<gene>
    <name evidence="3" type="ORF">ACEWY4_006909</name>
</gene>
<reference evidence="3 4" key="1">
    <citation type="submission" date="2024-09" db="EMBL/GenBank/DDBJ databases">
        <title>A chromosome-level genome assembly of Gray's grenadier anchovy, Coilia grayii.</title>
        <authorList>
            <person name="Fu Z."/>
        </authorList>
    </citation>
    <scope>NUCLEOTIDE SEQUENCE [LARGE SCALE GENOMIC DNA]</scope>
    <source>
        <strain evidence="3">G4</strain>
        <tissue evidence="3">Muscle</tissue>
    </source>
</reference>
<dbReference type="Pfam" id="PF08157">
    <property type="entry name" value="NUC129"/>
    <property type="match status" value="1"/>
</dbReference>
<dbReference type="PANTHER" id="PTHR32337">
    <property type="entry name" value="NUCLEOLAR PROTEIN 7"/>
    <property type="match status" value="1"/>
</dbReference>
<evidence type="ECO:0000256" key="1">
    <source>
        <dbReference type="SAM" id="MobiDB-lite"/>
    </source>
</evidence>
<dbReference type="EMBL" id="JBHFQA010000006">
    <property type="protein sequence ID" value="KAL2097702.1"/>
    <property type="molecule type" value="Genomic_DNA"/>
</dbReference>
<proteinExistence type="predicted"/>
<protein>
    <recommendedName>
        <fullName evidence="2">U3 small nucleolar RNA-associated protein NOL7 C-terminal domain-containing protein</fullName>
    </recommendedName>
</protein>
<comment type="caution">
    <text evidence="3">The sequence shown here is derived from an EMBL/GenBank/DDBJ whole genome shotgun (WGS) entry which is preliminary data.</text>
</comment>
<feature type="compositionally biased region" description="Basic and acidic residues" evidence="1">
    <location>
        <begin position="118"/>
        <end position="127"/>
    </location>
</feature>
<accession>A0ABD1KEU2</accession>
<feature type="region of interest" description="Disordered" evidence="1">
    <location>
        <begin position="1"/>
        <end position="77"/>
    </location>
</feature>
<dbReference type="Proteomes" id="UP001591681">
    <property type="component" value="Unassembled WGS sequence"/>
</dbReference>
<evidence type="ECO:0000313" key="3">
    <source>
        <dbReference type="EMBL" id="KAL2097702.1"/>
    </source>
</evidence>
<name>A0ABD1KEU2_9TELE</name>
<feature type="compositionally biased region" description="Basic and acidic residues" evidence="1">
    <location>
        <begin position="36"/>
        <end position="45"/>
    </location>
</feature>
<organism evidence="3 4">
    <name type="scientific">Coilia grayii</name>
    <name type="common">Gray's grenadier anchovy</name>
    <dbReference type="NCBI Taxonomy" id="363190"/>
    <lineage>
        <taxon>Eukaryota</taxon>
        <taxon>Metazoa</taxon>
        <taxon>Chordata</taxon>
        <taxon>Craniata</taxon>
        <taxon>Vertebrata</taxon>
        <taxon>Euteleostomi</taxon>
        <taxon>Actinopterygii</taxon>
        <taxon>Neopterygii</taxon>
        <taxon>Teleostei</taxon>
        <taxon>Clupei</taxon>
        <taxon>Clupeiformes</taxon>
        <taxon>Clupeoidei</taxon>
        <taxon>Engraulidae</taxon>
        <taxon>Coilinae</taxon>
        <taxon>Coilia</taxon>
    </lineage>
</organism>
<feature type="compositionally biased region" description="Basic and acidic residues" evidence="1">
    <location>
        <begin position="53"/>
        <end position="66"/>
    </location>
</feature>
<evidence type="ECO:0000313" key="4">
    <source>
        <dbReference type="Proteomes" id="UP001591681"/>
    </source>
</evidence>
<feature type="region of interest" description="Disordered" evidence="1">
    <location>
        <begin position="97"/>
        <end position="131"/>
    </location>
</feature>
<evidence type="ECO:0000259" key="2">
    <source>
        <dbReference type="Pfam" id="PF08157"/>
    </source>
</evidence>
<keyword evidence="4" id="KW-1185">Reference proteome</keyword>
<dbReference type="AlphaFoldDB" id="A0ABD1KEU2"/>
<feature type="domain" description="U3 small nucleolar RNA-associated protein NOL7 C-terminal" evidence="2">
    <location>
        <begin position="136"/>
        <end position="193"/>
    </location>
</feature>
<dbReference type="PANTHER" id="PTHR32337:SF2">
    <property type="entry name" value="NUCLEOLAR PROTEIN 7"/>
    <property type="match status" value="1"/>
</dbReference>
<sequence length="219" mass="24898">MAEMSEMQRGSENARSEAMIDNNNSLFDSSDDEAPEEVHFEDSKRSALQSVKDALDASRRQKETLKEKRRKKQEFFLEQKKRKLLPESILEEIDARSIIHDASSGSAGNDEGNEIDASDTKQTKEKTQSLQANCSVTRVKDHLPASSQQKEAMDFIQSRFYGQGTRRTTNSDMLSLENKKGTNKGAAFQFGSKKLSNMERTKVEKANKRWMHKKQLLST</sequence>
<dbReference type="InterPro" id="IPR012579">
    <property type="entry name" value="NOL7_C"/>
</dbReference>